<keyword evidence="3" id="KW-0808">Transferase</keyword>
<dbReference type="PANTHER" id="PTHR48144:SF2">
    <property type="entry name" value="DNA-DIRECTED DNA POLYMERASE"/>
    <property type="match status" value="1"/>
</dbReference>
<dbReference type="GO" id="GO:0006260">
    <property type="term" value="P:DNA replication"/>
    <property type="evidence" value="ECO:0007669"/>
    <property type="project" value="UniProtKB-KW"/>
</dbReference>
<evidence type="ECO:0000259" key="9">
    <source>
        <dbReference type="Pfam" id="PF03175"/>
    </source>
</evidence>
<comment type="similarity">
    <text evidence="1">Belongs to the DNA polymerase type-B family.</text>
</comment>
<dbReference type="GO" id="GO:0003677">
    <property type="term" value="F:DNA binding"/>
    <property type="evidence" value="ECO:0007669"/>
    <property type="project" value="UniProtKB-KW"/>
</dbReference>
<dbReference type="GO" id="GO:0003887">
    <property type="term" value="F:DNA-directed DNA polymerase activity"/>
    <property type="evidence" value="ECO:0007669"/>
    <property type="project" value="UniProtKB-KW"/>
</dbReference>
<dbReference type="InterPro" id="IPR012337">
    <property type="entry name" value="RNaseH-like_sf"/>
</dbReference>
<evidence type="ECO:0000313" key="10">
    <source>
        <dbReference type="EMBL" id="JAP96308.1"/>
    </source>
</evidence>
<dbReference type="PROSITE" id="PS00116">
    <property type="entry name" value="DNA_POLYMERASE_B"/>
    <property type="match status" value="1"/>
</dbReference>
<evidence type="ECO:0000256" key="2">
    <source>
        <dbReference type="ARBA" id="ARBA00012417"/>
    </source>
</evidence>
<name>A0A146KJH4_9EUKA</name>
<gene>
    <name evidence="10" type="ORF">TPC1_10398</name>
</gene>
<comment type="catalytic activity">
    <reaction evidence="8">
        <text>DNA(n) + a 2'-deoxyribonucleoside 5'-triphosphate = DNA(n+1) + diphosphate</text>
        <dbReference type="Rhea" id="RHEA:22508"/>
        <dbReference type="Rhea" id="RHEA-COMP:17339"/>
        <dbReference type="Rhea" id="RHEA-COMP:17340"/>
        <dbReference type="ChEBI" id="CHEBI:33019"/>
        <dbReference type="ChEBI" id="CHEBI:61560"/>
        <dbReference type="ChEBI" id="CHEBI:173112"/>
        <dbReference type="EC" id="2.7.7.7"/>
    </reaction>
</comment>
<sequence>KVVFRDSCSMIPNKLSELPKMFFDEEQQKSIFKEIFPYDYYTKTRYIDNRGSVDESLKVIQKDAQKVGKTVSRQEFVEALQRADCLIDDNTFDMQKYSDYYCKQDVYVLMKSLKKFQQLLWEGFQMNMVDIISVSSLSLRYQIKRECFKDCVKVNGQLQRYFQQFVRGGRVQTRNNKKLKRYNCKIQDFDAVSLYPSAQKRVWYPCGLCKKMDGEMIGFYNKQENLLAIGETKDSNDQNTLYMTVKLDSSKIVPRGFNILSEKRDGIRTWINETDPNRLHYMSHIQLQDLVRFQGYKYEIIEGMYFTERIYTIQKVIAEMFEQRVHYKELGNPIQNIIKLMLNSSYGKTCEGLHNTKTLVKGIEEAFEYMFRNFNNLKEAKRFGDKYVITENVEVIDQSSYNYIGVLILDMSKRIMNEVMCLAEDLGIDIYYTDTDSMHIDMTRLDELQKAFQGKYDRDLIGKKM</sequence>
<feature type="non-terminal residue" evidence="10">
    <location>
        <position position="1"/>
    </location>
</feature>
<dbReference type="InterPro" id="IPR043502">
    <property type="entry name" value="DNA/RNA_pol_sf"/>
</dbReference>
<keyword evidence="7" id="KW-0238">DNA-binding</keyword>
<dbReference type="InterPro" id="IPR006172">
    <property type="entry name" value="DNA-dir_DNA_pol_B"/>
</dbReference>
<evidence type="ECO:0000256" key="3">
    <source>
        <dbReference type="ARBA" id="ARBA00022679"/>
    </source>
</evidence>
<proteinExistence type="inferred from homology"/>
<protein>
    <recommendedName>
        <fullName evidence="2">DNA-directed DNA polymerase</fullName>
        <ecNumber evidence="2">2.7.7.7</ecNumber>
    </recommendedName>
</protein>
<dbReference type="PANTHER" id="PTHR48144">
    <property type="entry name" value="DNA-DIRECTED DNA POLYMERASE"/>
    <property type="match status" value="1"/>
</dbReference>
<keyword evidence="6" id="KW-0239">DNA-directed DNA polymerase</keyword>
<dbReference type="SUPFAM" id="SSF53098">
    <property type="entry name" value="Ribonuclease H-like"/>
    <property type="match status" value="1"/>
</dbReference>
<evidence type="ECO:0000256" key="7">
    <source>
        <dbReference type="ARBA" id="ARBA00023125"/>
    </source>
</evidence>
<keyword evidence="5" id="KW-0235">DNA replication</keyword>
<dbReference type="EC" id="2.7.7.7" evidence="2"/>
<dbReference type="SUPFAM" id="SSF56672">
    <property type="entry name" value="DNA/RNA polymerases"/>
    <property type="match status" value="1"/>
</dbReference>
<feature type="non-terminal residue" evidence="10">
    <location>
        <position position="465"/>
    </location>
</feature>
<evidence type="ECO:0000256" key="1">
    <source>
        <dbReference type="ARBA" id="ARBA00005755"/>
    </source>
</evidence>
<evidence type="ECO:0000256" key="6">
    <source>
        <dbReference type="ARBA" id="ARBA00022932"/>
    </source>
</evidence>
<reference evidence="10" key="1">
    <citation type="submission" date="2015-07" db="EMBL/GenBank/DDBJ databases">
        <title>Adaptation to a free-living lifestyle via gene acquisitions in the diplomonad Trepomonas sp. PC1.</title>
        <authorList>
            <person name="Xu F."/>
            <person name="Jerlstrom-Hultqvist J."/>
            <person name="Kolisko M."/>
            <person name="Simpson A.G.B."/>
            <person name="Roger A.J."/>
            <person name="Svard S.G."/>
            <person name="Andersson J.O."/>
        </authorList>
    </citation>
    <scope>NUCLEOTIDE SEQUENCE</scope>
    <source>
        <strain evidence="10">PC1</strain>
    </source>
</reference>
<dbReference type="AlphaFoldDB" id="A0A146KJH4"/>
<dbReference type="InterPro" id="IPR004868">
    <property type="entry name" value="DNA-dir_DNA_pol_B_mt/vir"/>
</dbReference>
<dbReference type="Pfam" id="PF03175">
    <property type="entry name" value="DNA_pol_B_2"/>
    <property type="match status" value="1"/>
</dbReference>
<dbReference type="GO" id="GO:0000166">
    <property type="term" value="F:nucleotide binding"/>
    <property type="evidence" value="ECO:0007669"/>
    <property type="project" value="InterPro"/>
</dbReference>
<evidence type="ECO:0000256" key="5">
    <source>
        <dbReference type="ARBA" id="ARBA00022705"/>
    </source>
</evidence>
<organism evidence="10">
    <name type="scientific">Trepomonas sp. PC1</name>
    <dbReference type="NCBI Taxonomy" id="1076344"/>
    <lineage>
        <taxon>Eukaryota</taxon>
        <taxon>Metamonada</taxon>
        <taxon>Diplomonadida</taxon>
        <taxon>Hexamitidae</taxon>
        <taxon>Hexamitinae</taxon>
        <taxon>Trepomonas</taxon>
    </lineage>
</organism>
<feature type="domain" description="DNA-directed DNA polymerase family B mitochondria/virus" evidence="9">
    <location>
        <begin position="1"/>
        <end position="378"/>
    </location>
</feature>
<keyword evidence="4" id="KW-0548">Nucleotidyltransferase</keyword>
<dbReference type="EMBL" id="GDID01000298">
    <property type="protein sequence ID" value="JAP96308.1"/>
    <property type="molecule type" value="Transcribed_RNA"/>
</dbReference>
<evidence type="ECO:0000256" key="8">
    <source>
        <dbReference type="ARBA" id="ARBA00049244"/>
    </source>
</evidence>
<dbReference type="InterPro" id="IPR017964">
    <property type="entry name" value="DNA-dir_DNA_pol_B_CS"/>
</dbReference>
<dbReference type="PRINTS" id="PR00106">
    <property type="entry name" value="DNAPOLB"/>
</dbReference>
<evidence type="ECO:0000256" key="4">
    <source>
        <dbReference type="ARBA" id="ARBA00022695"/>
    </source>
</evidence>
<accession>A0A146KJH4</accession>